<sequence length="158" mass="19111">MSLFLKLFSQLKHFVAQHYPKLYWRLWRHKSIVKFFMSGPIAGAVDLLVLYILHGLLQISVIWSTSLAYILSFWVSFYLQKFWTFCNHNKKHVYHQLSLYFLFALINLNINGYLMHILVNRYQVWYLLAQLIVSLAIGLESYLVYRFIIFRKHHDDKY</sequence>
<comment type="caution">
    <text evidence="8">The sequence shown here is derived from an EMBL/GenBank/DDBJ whole genome shotgun (WGS) entry which is preliminary data.</text>
</comment>
<dbReference type="Proteomes" id="UP000182860">
    <property type="component" value="Unassembled WGS sequence"/>
</dbReference>
<name>A0A1J4T9L8_9BACT</name>
<accession>A0A1J4T9L8</accession>
<dbReference type="PANTHER" id="PTHR38459:SF1">
    <property type="entry name" value="PROPHAGE BACTOPRENOL-LINKED GLUCOSE TRANSLOCASE HOMOLOG"/>
    <property type="match status" value="1"/>
</dbReference>
<evidence type="ECO:0000256" key="3">
    <source>
        <dbReference type="ARBA" id="ARBA00022692"/>
    </source>
</evidence>
<comment type="subcellular location">
    <subcellularLocation>
        <location evidence="1">Membrane</location>
        <topology evidence="1">Multi-pass membrane protein</topology>
    </subcellularLocation>
</comment>
<evidence type="ECO:0000256" key="1">
    <source>
        <dbReference type="ARBA" id="ARBA00004141"/>
    </source>
</evidence>
<keyword evidence="5 6" id="KW-0472">Membrane</keyword>
<gene>
    <name evidence="8" type="ORF">AUJ35_00190</name>
</gene>
<feature type="transmembrane region" description="Helical" evidence="6">
    <location>
        <begin position="32"/>
        <end position="53"/>
    </location>
</feature>
<dbReference type="EMBL" id="MNUV01000005">
    <property type="protein sequence ID" value="OIO08458.1"/>
    <property type="molecule type" value="Genomic_DNA"/>
</dbReference>
<dbReference type="PANTHER" id="PTHR38459">
    <property type="entry name" value="PROPHAGE BACTOPRENOL-LINKED GLUCOSE TRANSLOCASE HOMOLOG"/>
    <property type="match status" value="1"/>
</dbReference>
<dbReference type="AlphaFoldDB" id="A0A1J4T9L8"/>
<evidence type="ECO:0000256" key="4">
    <source>
        <dbReference type="ARBA" id="ARBA00022989"/>
    </source>
</evidence>
<dbReference type="GO" id="GO:0005886">
    <property type="term" value="C:plasma membrane"/>
    <property type="evidence" value="ECO:0007669"/>
    <property type="project" value="TreeGrafter"/>
</dbReference>
<feature type="domain" description="GtrA/DPMS transmembrane" evidence="7">
    <location>
        <begin position="34"/>
        <end position="150"/>
    </location>
</feature>
<keyword evidence="3 6" id="KW-0812">Transmembrane</keyword>
<comment type="similarity">
    <text evidence="2">Belongs to the GtrA family.</text>
</comment>
<evidence type="ECO:0000313" key="9">
    <source>
        <dbReference type="Proteomes" id="UP000182860"/>
    </source>
</evidence>
<reference evidence="8 9" key="1">
    <citation type="journal article" date="2016" name="Environ. Microbiol.">
        <title>Genomic resolution of a cold subsurface aquifer community provides metabolic insights for novel microbes adapted to high CO concentrations.</title>
        <authorList>
            <person name="Probst A.J."/>
            <person name="Castelle C.J."/>
            <person name="Singh A."/>
            <person name="Brown C.T."/>
            <person name="Anantharaman K."/>
            <person name="Sharon I."/>
            <person name="Hug L.A."/>
            <person name="Burstein D."/>
            <person name="Emerson J.B."/>
            <person name="Thomas B.C."/>
            <person name="Banfield J.F."/>
        </authorList>
    </citation>
    <scope>NUCLEOTIDE SEQUENCE [LARGE SCALE GENOMIC DNA]</scope>
    <source>
        <strain evidence="8">CG1_02_41_21</strain>
    </source>
</reference>
<evidence type="ECO:0000259" key="7">
    <source>
        <dbReference type="Pfam" id="PF04138"/>
    </source>
</evidence>
<evidence type="ECO:0000313" key="8">
    <source>
        <dbReference type="EMBL" id="OIO08458.1"/>
    </source>
</evidence>
<dbReference type="InterPro" id="IPR051401">
    <property type="entry name" value="GtrA_CellWall_Glycosyl"/>
</dbReference>
<protein>
    <recommendedName>
        <fullName evidence="7">GtrA/DPMS transmembrane domain-containing protein</fullName>
    </recommendedName>
</protein>
<feature type="transmembrane region" description="Helical" evidence="6">
    <location>
        <begin position="99"/>
        <end position="119"/>
    </location>
</feature>
<feature type="transmembrane region" description="Helical" evidence="6">
    <location>
        <begin position="125"/>
        <end position="145"/>
    </location>
</feature>
<dbReference type="Pfam" id="PF04138">
    <property type="entry name" value="GtrA_DPMS_TM"/>
    <property type="match status" value="1"/>
</dbReference>
<feature type="transmembrane region" description="Helical" evidence="6">
    <location>
        <begin position="59"/>
        <end position="79"/>
    </location>
</feature>
<dbReference type="InterPro" id="IPR007267">
    <property type="entry name" value="GtrA_DPMS_TM"/>
</dbReference>
<keyword evidence="4 6" id="KW-1133">Transmembrane helix</keyword>
<evidence type="ECO:0000256" key="6">
    <source>
        <dbReference type="SAM" id="Phobius"/>
    </source>
</evidence>
<evidence type="ECO:0000256" key="5">
    <source>
        <dbReference type="ARBA" id="ARBA00023136"/>
    </source>
</evidence>
<proteinExistence type="inferred from homology"/>
<dbReference type="GO" id="GO:0000271">
    <property type="term" value="P:polysaccharide biosynthetic process"/>
    <property type="evidence" value="ECO:0007669"/>
    <property type="project" value="InterPro"/>
</dbReference>
<organism evidence="8 9">
    <name type="scientific">Candidatus Falkowbacteria bacterium CG1_02_41_21</name>
    <dbReference type="NCBI Taxonomy" id="1805147"/>
    <lineage>
        <taxon>Bacteria</taxon>
        <taxon>Candidatus Falkowiibacteriota</taxon>
    </lineage>
</organism>
<evidence type="ECO:0000256" key="2">
    <source>
        <dbReference type="ARBA" id="ARBA00009399"/>
    </source>
</evidence>